<accession>A0A1B9GJC7</accession>
<feature type="compositionally biased region" description="Low complexity" evidence="1">
    <location>
        <begin position="26"/>
        <end position="35"/>
    </location>
</feature>
<reference evidence="3" key="2">
    <citation type="submission" date="2013-12" db="EMBL/GenBank/DDBJ databases">
        <title>Evolution of pathogenesis and genome organization in the Tremellales.</title>
        <authorList>
            <person name="Cuomo C."/>
            <person name="Litvintseva A."/>
            <person name="Heitman J."/>
            <person name="Chen Y."/>
            <person name="Sun S."/>
            <person name="Springer D."/>
            <person name="Dromer F."/>
            <person name="Young S."/>
            <person name="Zeng Q."/>
            <person name="Chapman S."/>
            <person name="Gujja S."/>
            <person name="Saif S."/>
            <person name="Birren B."/>
        </authorList>
    </citation>
    <scope>NUCLEOTIDE SEQUENCE [LARGE SCALE GENOMIC DNA]</scope>
    <source>
        <strain evidence="3">BCC8398</strain>
    </source>
</reference>
<protein>
    <submittedName>
        <fullName evidence="2">Uncharacterized protein</fullName>
    </submittedName>
</protein>
<feature type="region of interest" description="Disordered" evidence="1">
    <location>
        <begin position="590"/>
        <end position="670"/>
    </location>
</feature>
<evidence type="ECO:0000313" key="3">
    <source>
        <dbReference type="Proteomes" id="UP000092666"/>
    </source>
</evidence>
<reference evidence="2 3" key="1">
    <citation type="submission" date="2013-07" db="EMBL/GenBank/DDBJ databases">
        <title>The Genome Sequence of Cryptococcus heveanensis BCC8398.</title>
        <authorList>
            <consortium name="The Broad Institute Genome Sequencing Platform"/>
            <person name="Cuomo C."/>
            <person name="Litvintseva A."/>
            <person name="Chen Y."/>
            <person name="Heitman J."/>
            <person name="Sun S."/>
            <person name="Springer D."/>
            <person name="Dromer F."/>
            <person name="Young S.K."/>
            <person name="Zeng Q."/>
            <person name="Gargeya S."/>
            <person name="Fitzgerald M."/>
            <person name="Abouelleil A."/>
            <person name="Alvarado L."/>
            <person name="Berlin A.M."/>
            <person name="Chapman S.B."/>
            <person name="Dewar J."/>
            <person name="Goldberg J."/>
            <person name="Griggs A."/>
            <person name="Gujja S."/>
            <person name="Hansen M."/>
            <person name="Howarth C."/>
            <person name="Imamovic A."/>
            <person name="Larimer J."/>
            <person name="McCowan C."/>
            <person name="Murphy C."/>
            <person name="Pearson M."/>
            <person name="Priest M."/>
            <person name="Roberts A."/>
            <person name="Saif S."/>
            <person name="Shea T."/>
            <person name="Sykes S."/>
            <person name="Wortman J."/>
            <person name="Nusbaum C."/>
            <person name="Birren B."/>
        </authorList>
    </citation>
    <scope>NUCLEOTIDE SEQUENCE [LARGE SCALE GENOMIC DNA]</scope>
    <source>
        <strain evidence="2 3">BCC8398</strain>
    </source>
</reference>
<feature type="compositionally biased region" description="Polar residues" evidence="1">
    <location>
        <begin position="510"/>
        <end position="520"/>
    </location>
</feature>
<name>A0A1B9GJC7_9TREE</name>
<feature type="compositionally biased region" description="Polar residues" evidence="1">
    <location>
        <begin position="51"/>
        <end position="71"/>
    </location>
</feature>
<feature type="compositionally biased region" description="Low complexity" evidence="1">
    <location>
        <begin position="525"/>
        <end position="538"/>
    </location>
</feature>
<feature type="compositionally biased region" description="Low complexity" evidence="1">
    <location>
        <begin position="590"/>
        <end position="609"/>
    </location>
</feature>
<keyword evidence="3" id="KW-1185">Reference proteome</keyword>
<organism evidence="2 3">
    <name type="scientific">Kwoniella heveanensis BCC8398</name>
    <dbReference type="NCBI Taxonomy" id="1296120"/>
    <lineage>
        <taxon>Eukaryota</taxon>
        <taxon>Fungi</taxon>
        <taxon>Dikarya</taxon>
        <taxon>Basidiomycota</taxon>
        <taxon>Agaricomycotina</taxon>
        <taxon>Tremellomycetes</taxon>
        <taxon>Tremellales</taxon>
        <taxon>Cryptococcaceae</taxon>
        <taxon>Kwoniella</taxon>
    </lineage>
</organism>
<dbReference type="AlphaFoldDB" id="A0A1B9GJC7"/>
<feature type="region of interest" description="Disordered" evidence="1">
    <location>
        <begin position="1"/>
        <end position="230"/>
    </location>
</feature>
<feature type="compositionally biased region" description="Polar residues" evidence="1">
    <location>
        <begin position="111"/>
        <end position="122"/>
    </location>
</feature>
<feature type="compositionally biased region" description="Polar residues" evidence="1">
    <location>
        <begin position="616"/>
        <end position="630"/>
    </location>
</feature>
<feature type="region of interest" description="Disordered" evidence="1">
    <location>
        <begin position="508"/>
        <end position="571"/>
    </location>
</feature>
<feature type="compositionally biased region" description="Basic and acidic residues" evidence="1">
    <location>
        <begin position="167"/>
        <end position="185"/>
    </location>
</feature>
<dbReference type="Proteomes" id="UP000092666">
    <property type="component" value="Unassembled WGS sequence"/>
</dbReference>
<feature type="compositionally biased region" description="Polar residues" evidence="1">
    <location>
        <begin position="201"/>
        <end position="214"/>
    </location>
</feature>
<gene>
    <name evidence="2" type="ORF">I316_07239</name>
</gene>
<evidence type="ECO:0000313" key="2">
    <source>
        <dbReference type="EMBL" id="OCF31108.1"/>
    </source>
</evidence>
<feature type="compositionally biased region" description="Polar residues" evidence="1">
    <location>
        <begin position="544"/>
        <end position="571"/>
    </location>
</feature>
<dbReference type="OrthoDB" id="2564766at2759"/>
<proteinExistence type="predicted"/>
<dbReference type="EMBL" id="KI669513">
    <property type="protein sequence ID" value="OCF31108.1"/>
    <property type="molecule type" value="Genomic_DNA"/>
</dbReference>
<evidence type="ECO:0000256" key="1">
    <source>
        <dbReference type="SAM" id="MobiDB-lite"/>
    </source>
</evidence>
<sequence>MARFSRDGQTIAMDSTGHYQIPASGPTSPSTSTYPFHNTGAPPYQSPFEADTSSHTDPSSNLHHSQSQTFYPNPDPDSDTLVCPPSPESSHLPSLQVTHPTPTKPIKYRRQSASTLSISTAGSFDPSPLAQSQLLPSPASGTDALEVMVDPSPRSRPRSPEEDSDAEREREKQAEKQARIREKGRERQRRKRERDKKAKEANTSVSTVPLTTATHLPVPPSKSSTTPHMLSISVPSSASSIASSLPQSASYFSISPGQHTFGFTGSTSASGASTPGTLFSPAATTPSYSPDTALNTAFFGIGLEGVAVPTGPLEMGEKSRKSSRGKARAATTSVSSAKVPPVNTTTSPPPPQVKSAKPAKRRKSEPQTDEITGLGMIGTDVLQSLTEDRPKPRRTASDGVVIKSSFHERDWARSPTPPPVPTLPSEYRRDSERSMLADIDGITPSAQAETFASRAIYLLNKDEDETGWLRDQIGCDAKGLEGMKAALASLYDRWLLEQGMKDMTLESHESSGMTGITTHRSMPASPITSSTSFFTPSSSRHRPTTANGHVQESPLASTQTHSHTRQRSLSSASMLARGLHINPQMLMTSTTQQQWTQPATPTSSSQQSAVEPRSDGTASPSLQTPSTGQGSFPLLPEQMPCQGHGRSATDPSGRRTYTTVQPQAQTPTHNMSQIDWTQVPNTCPPAGIVLDSPLSMAAQIKNGCMPPPPQVPMPNVGVPLDAANAQVISAHLPPHDHASLQAHAQPGPQPSYHQRHFSTPVTTRTGSVRAVVPVPYTPPTPVPMRGQNHTLHNGSSTIPVWYNSAFMPGSGQLELGSPGPGQGNGEGGVFALEQMYLSQSAHGTDFPTG</sequence>
<feature type="region of interest" description="Disordered" evidence="1">
    <location>
        <begin position="308"/>
        <end position="378"/>
    </location>
</feature>
<feature type="compositionally biased region" description="Polar residues" evidence="1">
    <location>
        <begin position="655"/>
        <end position="670"/>
    </location>
</feature>